<comment type="caution">
    <text evidence="2">The sequence shown here is derived from an EMBL/GenBank/DDBJ whole genome shotgun (WGS) entry which is preliminary data.</text>
</comment>
<feature type="compositionally biased region" description="Polar residues" evidence="1">
    <location>
        <begin position="35"/>
        <end position="48"/>
    </location>
</feature>
<gene>
    <name evidence="2" type="ORF">PoB_004880700</name>
</gene>
<sequence length="144" mass="15096">MANSGAVSARSLSRPASVIINGTPGSSGYARASGTHRSSLMGTPSSGASRHGVGAPQSQELPVGDCLSAENSSFNMRYGVTVKTMAQRKHILDGQHFKELAEAHKNALQVSDFLSDVKILAANTKRPTFKGAKKDEWGGPSILT</sequence>
<evidence type="ECO:0000313" key="2">
    <source>
        <dbReference type="EMBL" id="GFO22302.1"/>
    </source>
</evidence>
<dbReference type="EMBL" id="BLXT01005367">
    <property type="protein sequence ID" value="GFO22302.1"/>
    <property type="molecule type" value="Genomic_DNA"/>
</dbReference>
<evidence type="ECO:0000313" key="3">
    <source>
        <dbReference type="Proteomes" id="UP000735302"/>
    </source>
</evidence>
<proteinExistence type="predicted"/>
<name>A0AAV4BSJ5_9GAST</name>
<dbReference type="AlphaFoldDB" id="A0AAV4BSJ5"/>
<protein>
    <submittedName>
        <fullName evidence="2">Uncharacterized protein</fullName>
    </submittedName>
</protein>
<reference evidence="2 3" key="1">
    <citation type="journal article" date="2021" name="Elife">
        <title>Chloroplast acquisition without the gene transfer in kleptoplastic sea slugs, Plakobranchus ocellatus.</title>
        <authorList>
            <person name="Maeda T."/>
            <person name="Takahashi S."/>
            <person name="Yoshida T."/>
            <person name="Shimamura S."/>
            <person name="Takaki Y."/>
            <person name="Nagai Y."/>
            <person name="Toyoda A."/>
            <person name="Suzuki Y."/>
            <person name="Arimoto A."/>
            <person name="Ishii H."/>
            <person name="Satoh N."/>
            <person name="Nishiyama T."/>
            <person name="Hasebe M."/>
            <person name="Maruyama T."/>
            <person name="Minagawa J."/>
            <person name="Obokata J."/>
            <person name="Shigenobu S."/>
        </authorList>
    </citation>
    <scope>NUCLEOTIDE SEQUENCE [LARGE SCALE GENOMIC DNA]</scope>
</reference>
<evidence type="ECO:0000256" key="1">
    <source>
        <dbReference type="SAM" id="MobiDB-lite"/>
    </source>
</evidence>
<feature type="region of interest" description="Disordered" evidence="1">
    <location>
        <begin position="17"/>
        <end position="62"/>
    </location>
</feature>
<keyword evidence="3" id="KW-1185">Reference proteome</keyword>
<organism evidence="2 3">
    <name type="scientific">Plakobranchus ocellatus</name>
    <dbReference type="NCBI Taxonomy" id="259542"/>
    <lineage>
        <taxon>Eukaryota</taxon>
        <taxon>Metazoa</taxon>
        <taxon>Spiralia</taxon>
        <taxon>Lophotrochozoa</taxon>
        <taxon>Mollusca</taxon>
        <taxon>Gastropoda</taxon>
        <taxon>Heterobranchia</taxon>
        <taxon>Euthyneura</taxon>
        <taxon>Panpulmonata</taxon>
        <taxon>Sacoglossa</taxon>
        <taxon>Placobranchoidea</taxon>
        <taxon>Plakobranchidae</taxon>
        <taxon>Plakobranchus</taxon>
    </lineage>
</organism>
<accession>A0AAV4BSJ5</accession>
<dbReference type="Proteomes" id="UP000735302">
    <property type="component" value="Unassembled WGS sequence"/>
</dbReference>